<keyword evidence="3" id="KW-1185">Reference proteome</keyword>
<organism evidence="2 3">
    <name type="scientific">Lolium multiflorum</name>
    <name type="common">Italian ryegrass</name>
    <name type="synonym">Lolium perenne subsp. multiflorum</name>
    <dbReference type="NCBI Taxonomy" id="4521"/>
    <lineage>
        <taxon>Eukaryota</taxon>
        <taxon>Viridiplantae</taxon>
        <taxon>Streptophyta</taxon>
        <taxon>Embryophyta</taxon>
        <taxon>Tracheophyta</taxon>
        <taxon>Spermatophyta</taxon>
        <taxon>Magnoliopsida</taxon>
        <taxon>Liliopsida</taxon>
        <taxon>Poales</taxon>
        <taxon>Poaceae</taxon>
        <taxon>BOP clade</taxon>
        <taxon>Pooideae</taxon>
        <taxon>Poodae</taxon>
        <taxon>Poeae</taxon>
        <taxon>Poeae Chloroplast Group 2 (Poeae type)</taxon>
        <taxon>Loliodinae</taxon>
        <taxon>Loliinae</taxon>
        <taxon>Lolium</taxon>
    </lineage>
</organism>
<dbReference type="Proteomes" id="UP001231189">
    <property type="component" value="Unassembled WGS sequence"/>
</dbReference>
<feature type="region of interest" description="Disordered" evidence="1">
    <location>
        <begin position="423"/>
        <end position="447"/>
    </location>
</feature>
<evidence type="ECO:0008006" key="4">
    <source>
        <dbReference type="Google" id="ProtNLM"/>
    </source>
</evidence>
<proteinExistence type="predicted"/>
<gene>
    <name evidence="2" type="ORF">QYE76_018324</name>
</gene>
<dbReference type="EMBL" id="JAUUTY010000085">
    <property type="protein sequence ID" value="KAK1603281.1"/>
    <property type="molecule type" value="Genomic_DNA"/>
</dbReference>
<feature type="compositionally biased region" description="Basic and acidic residues" evidence="1">
    <location>
        <begin position="429"/>
        <end position="447"/>
    </location>
</feature>
<accession>A0AAD8QJF6</accession>
<dbReference type="PANTHER" id="PTHR47481:SF31">
    <property type="entry name" value="OS01G0873500 PROTEIN"/>
    <property type="match status" value="1"/>
</dbReference>
<protein>
    <recommendedName>
        <fullName evidence="4">Retrotransposon Copia-like N-terminal domain-containing protein</fullName>
    </recommendedName>
</protein>
<name>A0AAD8QJF6_LOLMU</name>
<evidence type="ECO:0000313" key="3">
    <source>
        <dbReference type="Proteomes" id="UP001231189"/>
    </source>
</evidence>
<dbReference type="AlphaFoldDB" id="A0AAD8QJF6"/>
<dbReference type="Pfam" id="PF14223">
    <property type="entry name" value="Retrotran_gag_2"/>
    <property type="match status" value="1"/>
</dbReference>
<reference evidence="2" key="1">
    <citation type="submission" date="2023-07" db="EMBL/GenBank/DDBJ databases">
        <title>A chromosome-level genome assembly of Lolium multiflorum.</title>
        <authorList>
            <person name="Chen Y."/>
            <person name="Copetti D."/>
            <person name="Kolliker R."/>
            <person name="Studer B."/>
        </authorList>
    </citation>
    <scope>NUCLEOTIDE SEQUENCE</scope>
    <source>
        <strain evidence="2">02402/16</strain>
        <tissue evidence="2">Leaf</tissue>
    </source>
</reference>
<feature type="region of interest" description="Disordered" evidence="1">
    <location>
        <begin position="239"/>
        <end position="272"/>
    </location>
</feature>
<comment type="caution">
    <text evidence="2">The sequence shown here is derived from an EMBL/GenBank/DDBJ whole genome shotgun (WGS) entry which is preliminary data.</text>
</comment>
<evidence type="ECO:0000256" key="1">
    <source>
        <dbReference type="SAM" id="MobiDB-lite"/>
    </source>
</evidence>
<sequence>MTTPAASLNATSDAIVSASGAAPTAPAPRSVAPLVLSFSSGNHSKWSIYMRAALGCAGLIGHVDGTVAANPTDAAWAADDYSVLNILHSGIDEDIADMVLARDQTARQLWLAILELFSTNKANKAIYLDNEFRQLVQGALSVTEYCRRQKFVADALADNDSPVSARALVLNTLRGLSPRFASAATIMSMTEPLPSFLRVRSMLLMEEIQQVKAASNAASTAFVAQARPPAPPLTTCTGAGCQGSAKPKQVWKPKQPKTGGRGAPAAPPRAPAPTGPWVCFSPPQGQWRAPYATPNTPGILGPRPQAYHTVSAPLYQSAPPTSTAPSWDNAGLIAALNNLGLQQGSWVMDTGATSHMTNSDDGYTTGCNSVALLSPPGLPLHRHIGVQDAPRCSYQLTCRGRKPGQSSAFASCSDHGHGASAVHAGRPCHSTDHGHGAATAHDKDRACHSPPTSAESLGCGLHRAACSYYLSSSNARSLMACGHG</sequence>
<evidence type="ECO:0000313" key="2">
    <source>
        <dbReference type="EMBL" id="KAK1603281.1"/>
    </source>
</evidence>
<dbReference type="PANTHER" id="PTHR47481">
    <property type="match status" value="1"/>
</dbReference>